<feature type="transmembrane region" description="Helical" evidence="1">
    <location>
        <begin position="128"/>
        <end position="148"/>
    </location>
</feature>
<reference evidence="2 3" key="1">
    <citation type="submission" date="2014-07" db="EMBL/GenBank/DDBJ databases">
        <authorList>
            <person name="McCorrison J."/>
            <person name="Sanka R."/>
            <person name="Torralba M."/>
            <person name="Gillis M."/>
            <person name="Haft D.H."/>
            <person name="Methe B."/>
            <person name="Sutton G."/>
            <person name="Nelson K.E."/>
        </authorList>
    </citation>
    <scope>NUCLEOTIDE SEQUENCE [LARGE SCALE GENOMIC DNA]</scope>
    <source>
        <strain evidence="2 3">DNF00058</strain>
    </source>
</reference>
<evidence type="ECO:0000256" key="1">
    <source>
        <dbReference type="SAM" id="Phobius"/>
    </source>
</evidence>
<proteinExistence type="predicted"/>
<keyword evidence="1" id="KW-0472">Membrane</keyword>
<dbReference type="Proteomes" id="UP000029614">
    <property type="component" value="Unassembled WGS sequence"/>
</dbReference>
<evidence type="ECO:0000313" key="2">
    <source>
        <dbReference type="EMBL" id="KGF51025.1"/>
    </source>
</evidence>
<gene>
    <name evidence="2" type="ORF">HMPREF9302_08955</name>
</gene>
<protein>
    <submittedName>
        <fullName evidence="2">Uncharacterized protein</fullName>
    </submittedName>
</protein>
<sequence length="149" mass="17029">MKYTSYQIRQMSWAEWNATMANELNSAGFRCRGFNEETGKWENNRNLYRADSSDPKIFILGTVDGAREYEYLKSIGLLNNGRCPMCGGSIDGNPARFTSGYDHNAHFQICQSCCNRGRKRSLNHANNSGCIIALLLLPWHLIKLLWLFL</sequence>
<keyword evidence="1" id="KW-1133">Transmembrane helix</keyword>
<name>A0A096AW47_9BACT</name>
<dbReference type="EMBL" id="JRNU01000054">
    <property type="protein sequence ID" value="KGF51025.1"/>
    <property type="molecule type" value="Genomic_DNA"/>
</dbReference>
<evidence type="ECO:0000313" key="3">
    <source>
        <dbReference type="Proteomes" id="UP000029614"/>
    </source>
</evidence>
<comment type="caution">
    <text evidence="2">The sequence shown here is derived from an EMBL/GenBank/DDBJ whole genome shotgun (WGS) entry which is preliminary data.</text>
</comment>
<keyword evidence="1" id="KW-0812">Transmembrane</keyword>
<accession>A0A096AW47</accession>
<keyword evidence="3" id="KW-1185">Reference proteome</keyword>
<organism evidence="2 3">
    <name type="scientific">Prevotella amnii DNF00058</name>
    <dbReference type="NCBI Taxonomy" id="1401066"/>
    <lineage>
        <taxon>Bacteria</taxon>
        <taxon>Pseudomonadati</taxon>
        <taxon>Bacteroidota</taxon>
        <taxon>Bacteroidia</taxon>
        <taxon>Bacteroidales</taxon>
        <taxon>Prevotellaceae</taxon>
        <taxon>Prevotella</taxon>
    </lineage>
</organism>
<dbReference type="AlphaFoldDB" id="A0A096AW47"/>